<dbReference type="Proteomes" id="UP000586827">
    <property type="component" value="Unassembled WGS sequence"/>
</dbReference>
<comment type="caution">
    <text evidence="1">The sequence shown here is derived from an EMBL/GenBank/DDBJ whole genome shotgun (WGS) entry which is preliminary data.</text>
</comment>
<dbReference type="AlphaFoldDB" id="A0A849C5M3"/>
<reference evidence="1 2" key="1">
    <citation type="submission" date="2020-05" db="EMBL/GenBank/DDBJ databases">
        <title>MicrobeNet Type strains.</title>
        <authorList>
            <person name="Nicholson A.C."/>
        </authorList>
    </citation>
    <scope>NUCLEOTIDE SEQUENCE [LARGE SCALE GENOMIC DNA]</scope>
    <source>
        <strain evidence="1 2">JCM 3224</strain>
    </source>
</reference>
<dbReference type="RefSeq" id="WP_067521672.1">
    <property type="nucleotide sequence ID" value="NZ_JABELX010000005.1"/>
</dbReference>
<protein>
    <submittedName>
        <fullName evidence="1">Uncharacterized protein</fullName>
    </submittedName>
</protein>
<gene>
    <name evidence="1" type="ORF">HLB23_17480</name>
</gene>
<accession>A0A849C5M3</accession>
<sequence length="195" mass="22313">MSDHTDRSLIDAIDQLVDEQLAEGEPCGGYDYGDPTFPRCPNPWCGEDWHGLPITARMAEMRWHRELDPEYRYHDDESMVLCPGSAYDGEFTAPHLRTRRRLTGPQPQWWCCFQATDLDIDIDGRDAESAPNQVRVNGEVIFLAPDIDGTTLHIRYDPVPGTNGSRRTHWIALRALESPRSGVWVNWRPDHPDTD</sequence>
<keyword evidence="2" id="KW-1185">Reference proteome</keyword>
<evidence type="ECO:0000313" key="1">
    <source>
        <dbReference type="EMBL" id="NNH71635.1"/>
    </source>
</evidence>
<proteinExistence type="predicted"/>
<organism evidence="1 2">
    <name type="scientific">Nocardia uniformis</name>
    <dbReference type="NCBI Taxonomy" id="53432"/>
    <lineage>
        <taxon>Bacteria</taxon>
        <taxon>Bacillati</taxon>
        <taxon>Actinomycetota</taxon>
        <taxon>Actinomycetes</taxon>
        <taxon>Mycobacteriales</taxon>
        <taxon>Nocardiaceae</taxon>
        <taxon>Nocardia</taxon>
    </lineage>
</organism>
<name>A0A849C5M3_9NOCA</name>
<dbReference type="EMBL" id="JABELX010000005">
    <property type="protein sequence ID" value="NNH71635.1"/>
    <property type="molecule type" value="Genomic_DNA"/>
</dbReference>
<evidence type="ECO:0000313" key="2">
    <source>
        <dbReference type="Proteomes" id="UP000586827"/>
    </source>
</evidence>